<gene>
    <name evidence="1" type="ORF">NDU88_004957</name>
</gene>
<dbReference type="Proteomes" id="UP001066276">
    <property type="component" value="Chromosome 3_1"/>
</dbReference>
<dbReference type="EMBL" id="JANPWB010000005">
    <property type="protein sequence ID" value="KAJ1188194.1"/>
    <property type="molecule type" value="Genomic_DNA"/>
</dbReference>
<comment type="caution">
    <text evidence="1">The sequence shown here is derived from an EMBL/GenBank/DDBJ whole genome shotgun (WGS) entry which is preliminary data.</text>
</comment>
<keyword evidence="2" id="KW-1185">Reference proteome</keyword>
<name>A0AAV7UGU2_PLEWA</name>
<protein>
    <submittedName>
        <fullName evidence="1">Uncharacterized protein</fullName>
    </submittedName>
</protein>
<evidence type="ECO:0000313" key="1">
    <source>
        <dbReference type="EMBL" id="KAJ1188194.1"/>
    </source>
</evidence>
<accession>A0AAV7UGU2</accession>
<evidence type="ECO:0000313" key="2">
    <source>
        <dbReference type="Proteomes" id="UP001066276"/>
    </source>
</evidence>
<sequence length="122" mass="13001">MAGEAKVQEALRLLEEAGRMDLVRVEAVVASRPARRAVSGVAAAVLACLPPFRAAAPKKAVSVGRKGNARALGGRDKGRRWGRGVAARLRQLRPTPSGKAEVWPGRKRPLRDGQHVVVGRQG</sequence>
<reference evidence="1" key="1">
    <citation type="journal article" date="2022" name="bioRxiv">
        <title>Sequencing and chromosome-scale assembly of the giantPleurodeles waltlgenome.</title>
        <authorList>
            <person name="Brown T."/>
            <person name="Elewa A."/>
            <person name="Iarovenko S."/>
            <person name="Subramanian E."/>
            <person name="Araus A.J."/>
            <person name="Petzold A."/>
            <person name="Susuki M."/>
            <person name="Suzuki K.-i.T."/>
            <person name="Hayashi T."/>
            <person name="Toyoda A."/>
            <person name="Oliveira C."/>
            <person name="Osipova E."/>
            <person name="Leigh N.D."/>
            <person name="Simon A."/>
            <person name="Yun M.H."/>
        </authorList>
    </citation>
    <scope>NUCLEOTIDE SEQUENCE</scope>
    <source>
        <strain evidence="1">20211129_DDA</strain>
        <tissue evidence="1">Liver</tissue>
    </source>
</reference>
<proteinExistence type="predicted"/>
<dbReference type="AlphaFoldDB" id="A0AAV7UGU2"/>
<organism evidence="1 2">
    <name type="scientific">Pleurodeles waltl</name>
    <name type="common">Iberian ribbed newt</name>
    <dbReference type="NCBI Taxonomy" id="8319"/>
    <lineage>
        <taxon>Eukaryota</taxon>
        <taxon>Metazoa</taxon>
        <taxon>Chordata</taxon>
        <taxon>Craniata</taxon>
        <taxon>Vertebrata</taxon>
        <taxon>Euteleostomi</taxon>
        <taxon>Amphibia</taxon>
        <taxon>Batrachia</taxon>
        <taxon>Caudata</taxon>
        <taxon>Salamandroidea</taxon>
        <taxon>Salamandridae</taxon>
        <taxon>Pleurodelinae</taxon>
        <taxon>Pleurodeles</taxon>
    </lineage>
</organism>